<dbReference type="GO" id="GO:0016705">
    <property type="term" value="F:oxidoreductase activity, acting on paired donors, with incorporation or reduction of molecular oxygen"/>
    <property type="evidence" value="ECO:0007669"/>
    <property type="project" value="InterPro"/>
</dbReference>
<comment type="cofactor">
    <cofactor evidence="5">
        <name>heme</name>
        <dbReference type="ChEBI" id="CHEBI:30413"/>
    </cofactor>
</comment>
<protein>
    <submittedName>
        <fullName evidence="7">Unnamed protein product</fullName>
    </submittedName>
</protein>
<dbReference type="EMBL" id="BSXT01000826">
    <property type="protein sequence ID" value="GMF34616.1"/>
    <property type="molecule type" value="Genomic_DNA"/>
</dbReference>
<dbReference type="InterPro" id="IPR002401">
    <property type="entry name" value="Cyt_P450_E_grp-I"/>
</dbReference>
<dbReference type="GO" id="GO:0020037">
    <property type="term" value="F:heme binding"/>
    <property type="evidence" value="ECO:0007669"/>
    <property type="project" value="InterPro"/>
</dbReference>
<evidence type="ECO:0000256" key="2">
    <source>
        <dbReference type="ARBA" id="ARBA00022723"/>
    </source>
</evidence>
<accession>A0A9W6XAA0</accession>
<dbReference type="GO" id="GO:0004497">
    <property type="term" value="F:monooxygenase activity"/>
    <property type="evidence" value="ECO:0007669"/>
    <property type="project" value="UniProtKB-KW"/>
</dbReference>
<keyword evidence="2 5" id="KW-0479">Metal-binding</keyword>
<dbReference type="Gene3D" id="1.10.630.10">
    <property type="entry name" value="Cytochrome P450"/>
    <property type="match status" value="1"/>
</dbReference>
<evidence type="ECO:0000256" key="5">
    <source>
        <dbReference type="PIRSR" id="PIRSR602401-1"/>
    </source>
</evidence>
<keyword evidence="5 6" id="KW-0349">Heme</keyword>
<dbReference type="Proteomes" id="UP001165121">
    <property type="component" value="Unassembled WGS sequence"/>
</dbReference>
<reference evidence="7" key="1">
    <citation type="submission" date="2023-04" db="EMBL/GenBank/DDBJ databases">
        <title>Phytophthora fragariaefolia NBRC 109709.</title>
        <authorList>
            <person name="Ichikawa N."/>
            <person name="Sato H."/>
            <person name="Tonouchi N."/>
        </authorList>
    </citation>
    <scope>NUCLEOTIDE SEQUENCE</scope>
    <source>
        <strain evidence="7">NBRC 109709</strain>
    </source>
</reference>
<evidence type="ECO:0000256" key="6">
    <source>
        <dbReference type="RuleBase" id="RU000461"/>
    </source>
</evidence>
<dbReference type="InterPro" id="IPR036396">
    <property type="entry name" value="Cyt_P450_sf"/>
</dbReference>
<comment type="caution">
    <text evidence="7">The sequence shown here is derived from an EMBL/GenBank/DDBJ whole genome shotgun (WGS) entry which is preliminary data.</text>
</comment>
<dbReference type="InterPro" id="IPR017972">
    <property type="entry name" value="Cyt_P450_CS"/>
</dbReference>
<dbReference type="GO" id="GO:0005506">
    <property type="term" value="F:iron ion binding"/>
    <property type="evidence" value="ECO:0007669"/>
    <property type="project" value="InterPro"/>
</dbReference>
<dbReference type="InterPro" id="IPR001128">
    <property type="entry name" value="Cyt_P450"/>
</dbReference>
<dbReference type="OrthoDB" id="1470350at2759"/>
<keyword evidence="3 6" id="KW-0560">Oxidoreductase</keyword>
<organism evidence="7 8">
    <name type="scientific">Phytophthora fragariaefolia</name>
    <dbReference type="NCBI Taxonomy" id="1490495"/>
    <lineage>
        <taxon>Eukaryota</taxon>
        <taxon>Sar</taxon>
        <taxon>Stramenopiles</taxon>
        <taxon>Oomycota</taxon>
        <taxon>Peronosporomycetes</taxon>
        <taxon>Peronosporales</taxon>
        <taxon>Peronosporaceae</taxon>
        <taxon>Phytophthora</taxon>
    </lineage>
</organism>
<comment type="similarity">
    <text evidence="1 6">Belongs to the cytochrome P450 family.</text>
</comment>
<name>A0A9W6XAA0_9STRA</name>
<keyword evidence="6" id="KW-0503">Monooxygenase</keyword>
<keyword evidence="4 5" id="KW-0408">Iron</keyword>
<dbReference type="GO" id="GO:0006629">
    <property type="term" value="P:lipid metabolic process"/>
    <property type="evidence" value="ECO:0007669"/>
    <property type="project" value="UniProtKB-ARBA"/>
</dbReference>
<gene>
    <name evidence="7" type="ORF">Pfra01_000893000</name>
</gene>
<evidence type="ECO:0000256" key="4">
    <source>
        <dbReference type="ARBA" id="ARBA00023004"/>
    </source>
</evidence>
<dbReference type="PANTHER" id="PTHR24296">
    <property type="entry name" value="CYTOCHROME P450"/>
    <property type="match status" value="1"/>
</dbReference>
<feature type="binding site" description="axial binding residue" evidence="5">
    <location>
        <position position="468"/>
    </location>
    <ligand>
        <name>heme</name>
        <dbReference type="ChEBI" id="CHEBI:30413"/>
    </ligand>
    <ligandPart>
        <name>Fe</name>
        <dbReference type="ChEBI" id="CHEBI:18248"/>
    </ligandPart>
</feature>
<proteinExistence type="inferred from homology"/>
<dbReference type="PRINTS" id="PR00463">
    <property type="entry name" value="EP450I"/>
</dbReference>
<dbReference type="SUPFAM" id="SSF48264">
    <property type="entry name" value="Cytochrome P450"/>
    <property type="match status" value="1"/>
</dbReference>
<dbReference type="PROSITE" id="PS00086">
    <property type="entry name" value="CYTOCHROME_P450"/>
    <property type="match status" value="1"/>
</dbReference>
<sequence>MLPPSLLRGGAKSFASPPILLGLLAVAAIYAARSWKSSNVPDNVTAVPFLPSIPLLGNTLQFVANATRLQDWIADRSRERDGRPFAVRLVGKSNLVYMARPEHFEQVLKLQSSNFNKGFAIRDVYSDFMGESILLVDGDRWKYHRRVLVNLFSARALRDFMTPIIQKNIRVLMSVLSSASETDKALDIHKLMNKFTLETFAEIGFGRKLGNLISPDDHPFEVAFDEAHYICGSRLTTPVWLWKLKRWLNVGSERRLREAIVVINKFMLDTISGMMDQHRSQREHQPLNKGVMSIILDTIKTSGQSITPSDIRDIVFAGMIAGRDTTADALSWLMHVLHHNPRVVKKMREEILTKLPKFGESASYIPSMEDVQGLPYLEATIRELLRLHPVAPTIGYHCVRDTVFPDGTYIPAGSGIMLSLYAAARLDRVWGPDAASFVPERFLDTQSGDLISMSPTQFAAFSAGPRVCVGRNLAMLELKLLASCLVARFRLIEVSGQNVTYSRGATIGMTNPLMMRIERIVAAESYLSSMPSLLHQNPVD</sequence>
<keyword evidence="8" id="KW-1185">Reference proteome</keyword>
<evidence type="ECO:0000313" key="7">
    <source>
        <dbReference type="EMBL" id="GMF34616.1"/>
    </source>
</evidence>
<evidence type="ECO:0000256" key="3">
    <source>
        <dbReference type="ARBA" id="ARBA00023002"/>
    </source>
</evidence>
<evidence type="ECO:0000313" key="8">
    <source>
        <dbReference type="Proteomes" id="UP001165121"/>
    </source>
</evidence>
<dbReference type="AlphaFoldDB" id="A0A9W6XAA0"/>
<dbReference type="PRINTS" id="PR00385">
    <property type="entry name" value="P450"/>
</dbReference>
<dbReference type="Pfam" id="PF00067">
    <property type="entry name" value="p450"/>
    <property type="match status" value="1"/>
</dbReference>
<dbReference type="CDD" id="cd11064">
    <property type="entry name" value="CYP86A"/>
    <property type="match status" value="1"/>
</dbReference>
<evidence type="ECO:0000256" key="1">
    <source>
        <dbReference type="ARBA" id="ARBA00010617"/>
    </source>
</evidence>